<organism evidence="4 5">
    <name type="scientific">Actinopolymorpha rutila</name>
    <dbReference type="NCBI Taxonomy" id="446787"/>
    <lineage>
        <taxon>Bacteria</taxon>
        <taxon>Bacillati</taxon>
        <taxon>Actinomycetota</taxon>
        <taxon>Actinomycetes</taxon>
        <taxon>Propionibacteriales</taxon>
        <taxon>Actinopolymorphaceae</taxon>
        <taxon>Actinopolymorpha</taxon>
    </lineage>
</organism>
<dbReference type="GO" id="GO:0005886">
    <property type="term" value="C:plasma membrane"/>
    <property type="evidence" value="ECO:0007669"/>
    <property type="project" value="TreeGrafter"/>
</dbReference>
<evidence type="ECO:0000256" key="2">
    <source>
        <dbReference type="ARBA" id="ARBA00049106"/>
    </source>
</evidence>
<accession>A0A852ZLD1</accession>
<dbReference type="CDD" id="cd12108">
    <property type="entry name" value="Hr-like"/>
    <property type="match status" value="1"/>
</dbReference>
<protein>
    <submittedName>
        <fullName evidence="4">Deazaflavin-dependent oxidoreductase (Nitroreductase family)</fullName>
    </submittedName>
</protein>
<feature type="domain" description="Hemerythrin-like" evidence="3">
    <location>
        <begin position="153"/>
        <end position="298"/>
    </location>
</feature>
<dbReference type="Gene3D" id="2.30.110.10">
    <property type="entry name" value="Electron Transport, Fmn-binding Protein, Chain A"/>
    <property type="match status" value="1"/>
</dbReference>
<name>A0A852ZLD1_9ACTN</name>
<evidence type="ECO:0000313" key="4">
    <source>
        <dbReference type="EMBL" id="NYH90010.1"/>
    </source>
</evidence>
<evidence type="ECO:0000313" key="5">
    <source>
        <dbReference type="Proteomes" id="UP000579605"/>
    </source>
</evidence>
<evidence type="ECO:0000259" key="3">
    <source>
        <dbReference type="Pfam" id="PF01814"/>
    </source>
</evidence>
<dbReference type="Pfam" id="PF04075">
    <property type="entry name" value="F420H2_quin_red"/>
    <property type="match status" value="1"/>
</dbReference>
<dbReference type="EMBL" id="JACBZH010000001">
    <property type="protein sequence ID" value="NYH90010.1"/>
    <property type="molecule type" value="Genomic_DNA"/>
</dbReference>
<dbReference type="PANTHER" id="PTHR39428:SF1">
    <property type="entry name" value="F420H(2)-DEPENDENT QUINONE REDUCTASE RV1261C"/>
    <property type="match status" value="1"/>
</dbReference>
<keyword evidence="5" id="KW-1185">Reference proteome</keyword>
<dbReference type="GO" id="GO:0070967">
    <property type="term" value="F:coenzyme F420 binding"/>
    <property type="evidence" value="ECO:0007669"/>
    <property type="project" value="TreeGrafter"/>
</dbReference>
<dbReference type="RefSeq" id="WP_179787640.1">
    <property type="nucleotide sequence ID" value="NZ_BAAARR010000010.1"/>
</dbReference>
<dbReference type="NCBIfam" id="TIGR00026">
    <property type="entry name" value="hi_GC_TIGR00026"/>
    <property type="match status" value="1"/>
</dbReference>
<dbReference type="InterPro" id="IPR012349">
    <property type="entry name" value="Split_barrel_FMN-bd"/>
</dbReference>
<evidence type="ECO:0000256" key="1">
    <source>
        <dbReference type="ARBA" id="ARBA00008710"/>
    </source>
</evidence>
<comment type="caution">
    <text evidence="4">The sequence shown here is derived from an EMBL/GenBank/DDBJ whole genome shotgun (WGS) entry which is preliminary data.</text>
</comment>
<comment type="similarity">
    <text evidence="1">Belongs to the F420H(2)-dependent quinone reductase family.</text>
</comment>
<dbReference type="GO" id="GO:0016491">
    <property type="term" value="F:oxidoreductase activity"/>
    <property type="evidence" value="ECO:0007669"/>
    <property type="project" value="InterPro"/>
</dbReference>
<dbReference type="Pfam" id="PF01814">
    <property type="entry name" value="Hemerythrin"/>
    <property type="match status" value="1"/>
</dbReference>
<dbReference type="Proteomes" id="UP000579605">
    <property type="component" value="Unassembled WGS sequence"/>
</dbReference>
<dbReference type="Gene3D" id="1.20.120.520">
    <property type="entry name" value="nmb1532 protein domain like"/>
    <property type="match status" value="1"/>
</dbReference>
<comment type="catalytic activity">
    <reaction evidence="2">
        <text>oxidized coenzyme F420-(gamma-L-Glu)(n) + a quinol + H(+) = reduced coenzyme F420-(gamma-L-Glu)(n) + a quinone</text>
        <dbReference type="Rhea" id="RHEA:39663"/>
        <dbReference type="Rhea" id="RHEA-COMP:12939"/>
        <dbReference type="Rhea" id="RHEA-COMP:14378"/>
        <dbReference type="ChEBI" id="CHEBI:15378"/>
        <dbReference type="ChEBI" id="CHEBI:24646"/>
        <dbReference type="ChEBI" id="CHEBI:132124"/>
        <dbReference type="ChEBI" id="CHEBI:133980"/>
        <dbReference type="ChEBI" id="CHEBI:139511"/>
    </reaction>
</comment>
<gene>
    <name evidence="4" type="ORF">F4554_002648</name>
</gene>
<dbReference type="InterPro" id="IPR012312">
    <property type="entry name" value="Hemerythrin-like"/>
</dbReference>
<dbReference type="AlphaFoldDB" id="A0A852ZLD1"/>
<dbReference type="InterPro" id="IPR004378">
    <property type="entry name" value="F420H2_quin_Rdtase"/>
</dbReference>
<proteinExistence type="inferred from homology"/>
<sequence>MPADFQQSVIEEFRANAGVVGGPFEGSSLLLLTTVGARTGAEHTVPLGYLRDGDRLLVVGSAGGSHRHPAWYHNLLANPLVRVEIGTEVLAAVAVPAEGAERDRLFDLAVAAAPGYADYQRGTDRVLPVVALEPSYTISGTGTGTPTTAVRTLADQLVQIHSWLRAQLEQVRAQAETYFAARTAHAASHGPGGPPAPGISLQLRRHCLAFCESMHGHHVTEDAAAFPALEREHPDLRPALARLRAEHENVAAIRAELADLLADITVGDPERFRAELDRLTTVLLGHLNYEEEALVPTLAAIPLPPPRGAGPAPGN</sequence>
<dbReference type="SUPFAM" id="SSF50475">
    <property type="entry name" value="FMN-binding split barrel"/>
    <property type="match status" value="1"/>
</dbReference>
<reference evidence="4 5" key="1">
    <citation type="submission" date="2020-07" db="EMBL/GenBank/DDBJ databases">
        <title>Sequencing the genomes of 1000 actinobacteria strains.</title>
        <authorList>
            <person name="Klenk H.-P."/>
        </authorList>
    </citation>
    <scope>NUCLEOTIDE SEQUENCE [LARGE SCALE GENOMIC DNA]</scope>
    <source>
        <strain evidence="4 5">DSM 18448</strain>
    </source>
</reference>
<dbReference type="PANTHER" id="PTHR39428">
    <property type="entry name" value="F420H(2)-DEPENDENT QUINONE REDUCTASE RV1261C"/>
    <property type="match status" value="1"/>
</dbReference>